<feature type="compositionally biased region" description="Basic residues" evidence="1">
    <location>
        <begin position="164"/>
        <end position="173"/>
    </location>
</feature>
<protein>
    <submittedName>
        <fullName evidence="2">Uncharacterized protein</fullName>
    </submittedName>
</protein>
<comment type="caution">
    <text evidence="2">The sequence shown here is derived from an EMBL/GenBank/DDBJ whole genome shotgun (WGS) entry which is preliminary data.</text>
</comment>
<proteinExistence type="predicted"/>
<feature type="compositionally biased region" description="Basic and acidic residues" evidence="1">
    <location>
        <begin position="153"/>
        <end position="163"/>
    </location>
</feature>
<dbReference type="Proteomes" id="UP000799777">
    <property type="component" value="Unassembled WGS sequence"/>
</dbReference>
<evidence type="ECO:0000256" key="1">
    <source>
        <dbReference type="SAM" id="MobiDB-lite"/>
    </source>
</evidence>
<keyword evidence="3" id="KW-1185">Reference proteome</keyword>
<evidence type="ECO:0000313" key="3">
    <source>
        <dbReference type="Proteomes" id="UP000799777"/>
    </source>
</evidence>
<dbReference type="OrthoDB" id="4357141at2759"/>
<feature type="non-terminal residue" evidence="2">
    <location>
        <position position="1"/>
    </location>
</feature>
<sequence length="220" mass="23953">KNILAGWAAAGLFPFNPKRVLHGMPKPPAEHSSPNADMAATSSSQNEVPLTPVTPVTPVTVEALTSLHNLIKQDACTSASDEASRQRLQRRVQKLATAAKVSIAKQSLLQDHNRLLFRINNEAKVRRSTRPLVIGTAKVMSYEDLDKARAARAAKDKAAAEKGKGKRGRKRKVPAREGDVEGDADLQEAGSSMPPLKDKRARRGSVQEPEPWRAPVALMY</sequence>
<dbReference type="EMBL" id="ML978166">
    <property type="protein sequence ID" value="KAF2033469.1"/>
    <property type="molecule type" value="Genomic_DNA"/>
</dbReference>
<reference evidence="2" key="1">
    <citation type="journal article" date="2020" name="Stud. Mycol.">
        <title>101 Dothideomycetes genomes: a test case for predicting lifestyles and emergence of pathogens.</title>
        <authorList>
            <person name="Haridas S."/>
            <person name="Albert R."/>
            <person name="Binder M."/>
            <person name="Bloem J."/>
            <person name="Labutti K."/>
            <person name="Salamov A."/>
            <person name="Andreopoulos B."/>
            <person name="Baker S."/>
            <person name="Barry K."/>
            <person name="Bills G."/>
            <person name="Bluhm B."/>
            <person name="Cannon C."/>
            <person name="Castanera R."/>
            <person name="Culley D."/>
            <person name="Daum C."/>
            <person name="Ezra D."/>
            <person name="Gonzalez J."/>
            <person name="Henrissat B."/>
            <person name="Kuo A."/>
            <person name="Liang C."/>
            <person name="Lipzen A."/>
            <person name="Lutzoni F."/>
            <person name="Magnuson J."/>
            <person name="Mondo S."/>
            <person name="Nolan M."/>
            <person name="Ohm R."/>
            <person name="Pangilinan J."/>
            <person name="Park H.-J."/>
            <person name="Ramirez L."/>
            <person name="Alfaro M."/>
            <person name="Sun H."/>
            <person name="Tritt A."/>
            <person name="Yoshinaga Y."/>
            <person name="Zwiers L.-H."/>
            <person name="Turgeon B."/>
            <person name="Goodwin S."/>
            <person name="Spatafora J."/>
            <person name="Crous P."/>
            <person name="Grigoriev I."/>
        </authorList>
    </citation>
    <scope>NUCLEOTIDE SEQUENCE</scope>
    <source>
        <strain evidence="2">CBS 110217</strain>
    </source>
</reference>
<organism evidence="2 3">
    <name type="scientific">Setomelanomma holmii</name>
    <dbReference type="NCBI Taxonomy" id="210430"/>
    <lineage>
        <taxon>Eukaryota</taxon>
        <taxon>Fungi</taxon>
        <taxon>Dikarya</taxon>
        <taxon>Ascomycota</taxon>
        <taxon>Pezizomycotina</taxon>
        <taxon>Dothideomycetes</taxon>
        <taxon>Pleosporomycetidae</taxon>
        <taxon>Pleosporales</taxon>
        <taxon>Pleosporineae</taxon>
        <taxon>Phaeosphaeriaceae</taxon>
        <taxon>Setomelanomma</taxon>
    </lineage>
</organism>
<feature type="region of interest" description="Disordered" evidence="1">
    <location>
        <begin position="153"/>
        <end position="220"/>
    </location>
</feature>
<feature type="non-terminal residue" evidence="2">
    <location>
        <position position="220"/>
    </location>
</feature>
<accession>A0A9P4HFU1</accession>
<dbReference type="AlphaFoldDB" id="A0A9P4HFU1"/>
<feature type="compositionally biased region" description="Polar residues" evidence="1">
    <location>
        <begin position="32"/>
        <end position="47"/>
    </location>
</feature>
<evidence type="ECO:0000313" key="2">
    <source>
        <dbReference type="EMBL" id="KAF2033469.1"/>
    </source>
</evidence>
<gene>
    <name evidence="2" type="ORF">EK21DRAFT_44876</name>
</gene>
<name>A0A9P4HFU1_9PLEO</name>
<feature type="region of interest" description="Disordered" evidence="1">
    <location>
        <begin position="23"/>
        <end position="52"/>
    </location>
</feature>